<dbReference type="AlphaFoldDB" id="A0AAW0ARR3"/>
<protein>
    <submittedName>
        <fullName evidence="2">Uncharacterized protein</fullName>
    </submittedName>
</protein>
<keyword evidence="1" id="KW-1133">Transmembrane helix</keyword>
<keyword evidence="3" id="KW-1185">Reference proteome</keyword>
<evidence type="ECO:0000313" key="2">
    <source>
        <dbReference type="EMBL" id="KAK7015713.1"/>
    </source>
</evidence>
<name>A0AAW0ARR3_9AGAR</name>
<feature type="transmembrane region" description="Helical" evidence="1">
    <location>
        <begin position="23"/>
        <end position="42"/>
    </location>
</feature>
<accession>A0AAW0ARR3</accession>
<evidence type="ECO:0000313" key="3">
    <source>
        <dbReference type="Proteomes" id="UP001362999"/>
    </source>
</evidence>
<proteinExistence type="predicted"/>
<sequence>MSAENGDKNYPRDPRISLNLPQYFRFFIFFIFLFLSTAISIGPNFQASCSRKHGTELLLLWLERSGTRPFSLRLALAAEQSASSASLADNLSLLSTVFDYLERFISLDISWAGPFPVPIEWTGSQNLILHELSLEVEWDDLTTTQLLCNHFQSPVLSSLMYLNLRGARVDGSPRLDHDWSNLRFLYLAYEMSVMECGCILAQCNQVCNARFELVGYWGETSNDPPSIASITLEHLRHLEINSLGDLSPLLDAFELNCIRTMRISLPPSADPWPHYSFINWIQRSDCVLQELCICGPVSEEQRAQIVNVAGLHPIISAGPGM</sequence>
<organism evidence="2 3">
    <name type="scientific">Favolaschia claudopus</name>
    <dbReference type="NCBI Taxonomy" id="2862362"/>
    <lineage>
        <taxon>Eukaryota</taxon>
        <taxon>Fungi</taxon>
        <taxon>Dikarya</taxon>
        <taxon>Basidiomycota</taxon>
        <taxon>Agaricomycotina</taxon>
        <taxon>Agaricomycetes</taxon>
        <taxon>Agaricomycetidae</taxon>
        <taxon>Agaricales</taxon>
        <taxon>Marasmiineae</taxon>
        <taxon>Mycenaceae</taxon>
        <taxon>Favolaschia</taxon>
    </lineage>
</organism>
<evidence type="ECO:0000256" key="1">
    <source>
        <dbReference type="SAM" id="Phobius"/>
    </source>
</evidence>
<keyword evidence="1" id="KW-0472">Membrane</keyword>
<gene>
    <name evidence="2" type="ORF">R3P38DRAFT_3204234</name>
</gene>
<keyword evidence="1" id="KW-0812">Transmembrane</keyword>
<reference evidence="2 3" key="1">
    <citation type="journal article" date="2024" name="J Genomics">
        <title>Draft genome sequencing and assembly of Favolaschia claudopus CIRM-BRFM 2984 isolated from oak limbs.</title>
        <authorList>
            <person name="Navarro D."/>
            <person name="Drula E."/>
            <person name="Chaduli D."/>
            <person name="Cazenave R."/>
            <person name="Ahrendt S."/>
            <person name="Wang J."/>
            <person name="Lipzen A."/>
            <person name="Daum C."/>
            <person name="Barry K."/>
            <person name="Grigoriev I.V."/>
            <person name="Favel A."/>
            <person name="Rosso M.N."/>
            <person name="Martin F."/>
        </authorList>
    </citation>
    <scope>NUCLEOTIDE SEQUENCE [LARGE SCALE GENOMIC DNA]</scope>
    <source>
        <strain evidence="2 3">CIRM-BRFM 2984</strain>
    </source>
</reference>
<dbReference type="EMBL" id="JAWWNJ010000053">
    <property type="protein sequence ID" value="KAK7015713.1"/>
    <property type="molecule type" value="Genomic_DNA"/>
</dbReference>
<comment type="caution">
    <text evidence="2">The sequence shown here is derived from an EMBL/GenBank/DDBJ whole genome shotgun (WGS) entry which is preliminary data.</text>
</comment>
<dbReference type="Proteomes" id="UP001362999">
    <property type="component" value="Unassembled WGS sequence"/>
</dbReference>